<proteinExistence type="inferred from homology"/>
<dbReference type="PANTHER" id="PTHR10655:SF64">
    <property type="entry name" value="PHOSPHOLIPASE_CARBOXYLESTERASE_THIOESTERASE DOMAIN-CONTAINING PROTEIN"/>
    <property type="match status" value="1"/>
</dbReference>
<protein>
    <submittedName>
        <fullName evidence="3">Alpha/beta-hydrolase</fullName>
    </submittedName>
</protein>
<evidence type="ECO:0000313" key="3">
    <source>
        <dbReference type="EMBL" id="KAF2831513.1"/>
    </source>
</evidence>
<name>A0A6A7AEC7_9PLEO</name>
<evidence type="ECO:0000259" key="2">
    <source>
        <dbReference type="Pfam" id="PF02230"/>
    </source>
</evidence>
<dbReference type="InterPro" id="IPR029058">
    <property type="entry name" value="AB_hydrolase_fold"/>
</dbReference>
<evidence type="ECO:0000256" key="1">
    <source>
        <dbReference type="ARBA" id="ARBA00006499"/>
    </source>
</evidence>
<feature type="domain" description="Phospholipase/carboxylesterase/thioesterase" evidence="2">
    <location>
        <begin position="18"/>
        <end position="162"/>
    </location>
</feature>
<organism evidence="3 4">
    <name type="scientific">Ophiobolus disseminans</name>
    <dbReference type="NCBI Taxonomy" id="1469910"/>
    <lineage>
        <taxon>Eukaryota</taxon>
        <taxon>Fungi</taxon>
        <taxon>Dikarya</taxon>
        <taxon>Ascomycota</taxon>
        <taxon>Pezizomycotina</taxon>
        <taxon>Dothideomycetes</taxon>
        <taxon>Pleosporomycetidae</taxon>
        <taxon>Pleosporales</taxon>
        <taxon>Pleosporineae</taxon>
        <taxon>Phaeosphaeriaceae</taxon>
        <taxon>Ophiobolus</taxon>
    </lineage>
</organism>
<dbReference type="SUPFAM" id="SSF53474">
    <property type="entry name" value="alpha/beta-Hydrolases"/>
    <property type="match status" value="1"/>
</dbReference>
<sequence length="282" mass="30898">MSSAKFNTKTNTHIPPLIIPPTSTHKTTLIILHGRGSTADKIAHPLLAHPVSHLASATNPDANVDPAEPTSFQAHFPSTKFIFPTAPLRRAAAFNRSSIHQWFDNWSLTEPEVKQHLQVPGLRETTQYLHGLLREEIALVGMGNVVLMGLSQGAASSLIAAMLWEGQEDEDGNGEDMFDRGEGDDGGGTRFERAVRWLREELDVENEGSGCVGEMPAMQSMPVFIGHGTDDEKVPVRFGKMAAEFLAGLDVGVEWKEYEALGHWYSADMLRDIVAFLKGLKG</sequence>
<dbReference type="GO" id="GO:0008474">
    <property type="term" value="F:palmitoyl-(protein) hydrolase activity"/>
    <property type="evidence" value="ECO:0007669"/>
    <property type="project" value="TreeGrafter"/>
</dbReference>
<keyword evidence="4" id="KW-1185">Reference proteome</keyword>
<dbReference type="PANTHER" id="PTHR10655">
    <property type="entry name" value="LYSOPHOSPHOLIPASE-RELATED"/>
    <property type="match status" value="1"/>
</dbReference>
<dbReference type="Gene3D" id="3.40.50.1820">
    <property type="entry name" value="alpha/beta hydrolase"/>
    <property type="match status" value="1"/>
</dbReference>
<dbReference type="Proteomes" id="UP000799424">
    <property type="component" value="Unassembled WGS sequence"/>
</dbReference>
<dbReference type="Pfam" id="PF02230">
    <property type="entry name" value="Abhydrolase_2"/>
    <property type="match status" value="2"/>
</dbReference>
<accession>A0A6A7AEC7</accession>
<gene>
    <name evidence="3" type="ORF">CC86DRAFT_140102</name>
</gene>
<dbReference type="InterPro" id="IPR003140">
    <property type="entry name" value="PLipase/COase/thioEstase"/>
</dbReference>
<feature type="domain" description="Phospholipase/carboxylesterase/thioesterase" evidence="2">
    <location>
        <begin position="220"/>
        <end position="278"/>
    </location>
</feature>
<dbReference type="OrthoDB" id="2418081at2759"/>
<evidence type="ECO:0000313" key="4">
    <source>
        <dbReference type="Proteomes" id="UP000799424"/>
    </source>
</evidence>
<keyword evidence="3" id="KW-0378">Hydrolase</keyword>
<dbReference type="GO" id="GO:0005737">
    <property type="term" value="C:cytoplasm"/>
    <property type="evidence" value="ECO:0007669"/>
    <property type="project" value="TreeGrafter"/>
</dbReference>
<dbReference type="GO" id="GO:0052689">
    <property type="term" value="F:carboxylic ester hydrolase activity"/>
    <property type="evidence" value="ECO:0007669"/>
    <property type="project" value="TreeGrafter"/>
</dbReference>
<reference evidence="3" key="1">
    <citation type="journal article" date="2020" name="Stud. Mycol.">
        <title>101 Dothideomycetes genomes: a test case for predicting lifestyles and emergence of pathogens.</title>
        <authorList>
            <person name="Haridas S."/>
            <person name="Albert R."/>
            <person name="Binder M."/>
            <person name="Bloem J."/>
            <person name="Labutti K."/>
            <person name="Salamov A."/>
            <person name="Andreopoulos B."/>
            <person name="Baker S."/>
            <person name="Barry K."/>
            <person name="Bills G."/>
            <person name="Bluhm B."/>
            <person name="Cannon C."/>
            <person name="Castanera R."/>
            <person name="Culley D."/>
            <person name="Daum C."/>
            <person name="Ezra D."/>
            <person name="Gonzalez J."/>
            <person name="Henrissat B."/>
            <person name="Kuo A."/>
            <person name="Liang C."/>
            <person name="Lipzen A."/>
            <person name="Lutzoni F."/>
            <person name="Magnuson J."/>
            <person name="Mondo S."/>
            <person name="Nolan M."/>
            <person name="Ohm R."/>
            <person name="Pangilinan J."/>
            <person name="Park H.-J."/>
            <person name="Ramirez L."/>
            <person name="Alfaro M."/>
            <person name="Sun H."/>
            <person name="Tritt A."/>
            <person name="Yoshinaga Y."/>
            <person name="Zwiers L.-H."/>
            <person name="Turgeon B."/>
            <person name="Goodwin S."/>
            <person name="Spatafora J."/>
            <person name="Crous P."/>
            <person name="Grigoriev I."/>
        </authorList>
    </citation>
    <scope>NUCLEOTIDE SEQUENCE</scope>
    <source>
        <strain evidence="3">CBS 113818</strain>
    </source>
</reference>
<dbReference type="InterPro" id="IPR050565">
    <property type="entry name" value="LYPA1-2/EST-like"/>
</dbReference>
<comment type="similarity">
    <text evidence="1">Belongs to the AB hydrolase superfamily. AB hydrolase 2 family.</text>
</comment>
<dbReference type="AlphaFoldDB" id="A0A6A7AEC7"/>
<dbReference type="EMBL" id="MU006218">
    <property type="protein sequence ID" value="KAF2831513.1"/>
    <property type="molecule type" value="Genomic_DNA"/>
</dbReference>